<evidence type="ECO:0000313" key="4">
    <source>
        <dbReference type="Proteomes" id="UP000321947"/>
    </source>
</evidence>
<gene>
    <name evidence="2" type="ORF">E5676_scaffold306G00030</name>
    <name evidence="1" type="ORF">E6C27_scaffold4060G00070</name>
</gene>
<dbReference type="Proteomes" id="UP000321393">
    <property type="component" value="Unassembled WGS sequence"/>
</dbReference>
<accession>A0A5A7SR05</accession>
<reference evidence="3 4" key="1">
    <citation type="submission" date="2019-08" db="EMBL/GenBank/DDBJ databases">
        <title>Draft genome sequences of two oriental melons (Cucumis melo L. var makuwa).</title>
        <authorList>
            <person name="Kwon S.-Y."/>
        </authorList>
    </citation>
    <scope>NUCLEOTIDE SEQUENCE [LARGE SCALE GENOMIC DNA]</scope>
    <source>
        <strain evidence="4">cv. Chang Bougi</strain>
        <strain evidence="3">cv. SW 3</strain>
        <tissue evidence="1">Leaf</tissue>
    </source>
</reference>
<evidence type="ECO:0000313" key="2">
    <source>
        <dbReference type="EMBL" id="TYK17763.1"/>
    </source>
</evidence>
<dbReference type="EMBL" id="SSTE01021600">
    <property type="protein sequence ID" value="KAA0032466.1"/>
    <property type="molecule type" value="Genomic_DNA"/>
</dbReference>
<proteinExistence type="predicted"/>
<organism evidence="1 3">
    <name type="scientific">Cucumis melo var. makuwa</name>
    <name type="common">Oriental melon</name>
    <dbReference type="NCBI Taxonomy" id="1194695"/>
    <lineage>
        <taxon>Eukaryota</taxon>
        <taxon>Viridiplantae</taxon>
        <taxon>Streptophyta</taxon>
        <taxon>Embryophyta</taxon>
        <taxon>Tracheophyta</taxon>
        <taxon>Spermatophyta</taxon>
        <taxon>Magnoliopsida</taxon>
        <taxon>eudicotyledons</taxon>
        <taxon>Gunneridae</taxon>
        <taxon>Pentapetalae</taxon>
        <taxon>rosids</taxon>
        <taxon>fabids</taxon>
        <taxon>Cucurbitales</taxon>
        <taxon>Cucurbitaceae</taxon>
        <taxon>Benincaseae</taxon>
        <taxon>Cucumis</taxon>
    </lineage>
</organism>
<dbReference type="AlphaFoldDB" id="A0A5A7SR05"/>
<evidence type="ECO:0000313" key="3">
    <source>
        <dbReference type="Proteomes" id="UP000321393"/>
    </source>
</evidence>
<comment type="caution">
    <text evidence="1">The sequence shown here is derived from an EMBL/GenBank/DDBJ whole genome shotgun (WGS) entry which is preliminary data.</text>
</comment>
<evidence type="ECO:0000313" key="1">
    <source>
        <dbReference type="EMBL" id="KAA0032466.1"/>
    </source>
</evidence>
<dbReference type="EMBL" id="SSTD01007940">
    <property type="protein sequence ID" value="TYK17763.1"/>
    <property type="molecule type" value="Genomic_DNA"/>
</dbReference>
<sequence length="160" mass="17888">MKITSNKIHQQKHKENQTLPYGLHASFLPLVGLSLAVPLPEKGTLHKQSSGSVERTHQSREPEDARISLVTLKDTPISLVIPKDAHISLVIPKDTHISLVIPKDARISLMIPKDTPIPKVHYPIDEANRYPSVHTKPSTTVTLRQRSYCNLVIDFVSQIV</sequence>
<dbReference type="Proteomes" id="UP000321947">
    <property type="component" value="Unassembled WGS sequence"/>
</dbReference>
<name>A0A5A7SR05_CUCMM</name>
<protein>
    <submittedName>
        <fullName evidence="1">NBS-LRR type resistance protein</fullName>
    </submittedName>
</protein>